<organism evidence="1 2">
    <name type="scientific">Hujiaoplasma nucleasis</name>
    <dbReference type="NCBI Taxonomy" id="2725268"/>
    <lineage>
        <taxon>Bacteria</taxon>
        <taxon>Bacillati</taxon>
        <taxon>Mycoplasmatota</taxon>
        <taxon>Mollicutes</taxon>
        <taxon>Candidatus Izemoplasmatales</taxon>
        <taxon>Hujiaoplasmataceae</taxon>
        <taxon>Hujiaoplasma</taxon>
    </lineage>
</organism>
<evidence type="ECO:0000313" key="1">
    <source>
        <dbReference type="EMBL" id="QLY39410.1"/>
    </source>
</evidence>
<accession>A0A7L6MZJ7</accession>
<protein>
    <submittedName>
        <fullName evidence="1">Uncharacterized protein</fullName>
    </submittedName>
</protein>
<sequence length="73" mass="8555">MKSLESLLRNLAFSLMIIRMVNLVSKLGNYCIANNFIWSWLLLPGLALADLVKQEKSENKDNIRTKTFRYLFF</sequence>
<reference evidence="1 2" key="1">
    <citation type="submission" date="2020-04" db="EMBL/GenBank/DDBJ databases">
        <authorList>
            <person name="Zheng R.K."/>
            <person name="Sun C.M."/>
        </authorList>
    </citation>
    <scope>NUCLEOTIDE SEQUENCE [LARGE SCALE GENOMIC DNA]</scope>
    <source>
        <strain evidence="2">zrk29</strain>
    </source>
</reference>
<dbReference type="EMBL" id="CP051151">
    <property type="protein sequence ID" value="QLY39410.1"/>
    <property type="molecule type" value="Genomic_DNA"/>
</dbReference>
<proteinExistence type="predicted"/>
<dbReference type="KEGG" id="tbk:HF295_00460"/>
<name>A0A7L6MZJ7_9MOLU</name>
<dbReference type="RefSeq" id="WP_312031877.1">
    <property type="nucleotide sequence ID" value="NZ_CP051151.1"/>
</dbReference>
<keyword evidence="2" id="KW-1185">Reference proteome</keyword>
<gene>
    <name evidence="1" type="ORF">HF295_00460</name>
</gene>
<dbReference type="AlphaFoldDB" id="A0A7L6MZJ7"/>
<evidence type="ECO:0000313" key="2">
    <source>
        <dbReference type="Proteomes" id="UP000512167"/>
    </source>
</evidence>
<dbReference type="Proteomes" id="UP000512167">
    <property type="component" value="Chromosome"/>
</dbReference>